<reference evidence="1 2" key="1">
    <citation type="submission" date="2023-04" db="EMBL/GenBank/DDBJ databases">
        <title>Streptomyces chengmaiensis sp. nov. isolated from the stem of mangrove plant in Hainan.</title>
        <authorList>
            <person name="Huang X."/>
            <person name="Zhou S."/>
            <person name="Chu X."/>
            <person name="Xie Y."/>
            <person name="Lin Y."/>
        </authorList>
    </citation>
    <scope>NUCLEOTIDE SEQUENCE [LARGE SCALE GENOMIC DNA]</scope>
    <source>
        <strain evidence="1 2">HNM0663</strain>
    </source>
</reference>
<sequence>MSDDRPETRLLDCTECFALPGPGPDKVRVRFCGPTGPITEMWHTRDCPRRDMTEIMNDESRRQAAQEAEAWAEGVFPGVYERLKRAAAALPVDTPERPFVAALTELVQAQAEDTGGSVTLPTWVKILERHFPPDLPDSNHTTE</sequence>
<protein>
    <submittedName>
        <fullName evidence="1">Uncharacterized protein</fullName>
    </submittedName>
</protein>
<dbReference type="Proteomes" id="UP001223144">
    <property type="component" value="Unassembled WGS sequence"/>
</dbReference>
<dbReference type="EMBL" id="JARWBG010000076">
    <property type="protein sequence ID" value="MDH2393637.1"/>
    <property type="molecule type" value="Genomic_DNA"/>
</dbReference>
<evidence type="ECO:0000313" key="1">
    <source>
        <dbReference type="EMBL" id="MDH2393637.1"/>
    </source>
</evidence>
<keyword evidence="2" id="KW-1185">Reference proteome</keyword>
<name>A0ABT6HY47_9ACTN</name>
<dbReference type="RefSeq" id="WP_279932934.1">
    <property type="nucleotide sequence ID" value="NZ_JARWBG010000076.1"/>
</dbReference>
<gene>
    <name evidence="1" type="ORF">QCN29_33730</name>
</gene>
<accession>A0ABT6HY47</accession>
<organism evidence="1 2">
    <name type="scientific">Streptomyces chengmaiensis</name>
    <dbReference type="NCBI Taxonomy" id="3040919"/>
    <lineage>
        <taxon>Bacteria</taxon>
        <taxon>Bacillati</taxon>
        <taxon>Actinomycetota</taxon>
        <taxon>Actinomycetes</taxon>
        <taxon>Kitasatosporales</taxon>
        <taxon>Streptomycetaceae</taxon>
        <taxon>Streptomyces</taxon>
    </lineage>
</organism>
<comment type="caution">
    <text evidence="1">The sequence shown here is derived from an EMBL/GenBank/DDBJ whole genome shotgun (WGS) entry which is preliminary data.</text>
</comment>
<proteinExistence type="predicted"/>
<evidence type="ECO:0000313" key="2">
    <source>
        <dbReference type="Proteomes" id="UP001223144"/>
    </source>
</evidence>